<dbReference type="EMBL" id="JAVXUO010001489">
    <property type="protein sequence ID" value="KAK2981715.1"/>
    <property type="molecule type" value="Genomic_DNA"/>
</dbReference>
<proteinExistence type="predicted"/>
<protein>
    <recommendedName>
        <fullName evidence="1">Retrotransposon Copia-like N-terminal domain-containing protein</fullName>
    </recommendedName>
</protein>
<feature type="domain" description="Retrotransposon Copia-like N-terminal" evidence="1">
    <location>
        <begin position="78"/>
        <end position="120"/>
    </location>
</feature>
<name>A0AA88S196_9ASTE</name>
<evidence type="ECO:0000259" key="1">
    <source>
        <dbReference type="Pfam" id="PF14244"/>
    </source>
</evidence>
<dbReference type="Proteomes" id="UP001187471">
    <property type="component" value="Unassembled WGS sequence"/>
</dbReference>
<reference evidence="2" key="1">
    <citation type="submission" date="2022-12" db="EMBL/GenBank/DDBJ databases">
        <title>Draft genome assemblies for two species of Escallonia (Escalloniales).</title>
        <authorList>
            <person name="Chanderbali A."/>
            <person name="Dervinis C."/>
            <person name="Anghel I."/>
            <person name="Soltis D."/>
            <person name="Soltis P."/>
            <person name="Zapata F."/>
        </authorList>
    </citation>
    <scope>NUCLEOTIDE SEQUENCE</scope>
    <source>
        <strain evidence="2">UCBG92.1500</strain>
        <tissue evidence="2">Leaf</tissue>
    </source>
</reference>
<dbReference type="AlphaFoldDB" id="A0AA88S196"/>
<dbReference type="InterPro" id="IPR029472">
    <property type="entry name" value="Copia-like_N"/>
</dbReference>
<dbReference type="Pfam" id="PF14244">
    <property type="entry name" value="Retrotran_gag_3"/>
    <property type="match status" value="1"/>
</dbReference>
<keyword evidence="3" id="KW-1185">Reference proteome</keyword>
<comment type="caution">
    <text evidence="2">The sequence shown here is derived from an EMBL/GenBank/DDBJ whole genome shotgun (WGS) entry which is preliminary data.</text>
</comment>
<accession>A0AA88S196</accession>
<organism evidence="2 3">
    <name type="scientific">Escallonia rubra</name>
    <dbReference type="NCBI Taxonomy" id="112253"/>
    <lineage>
        <taxon>Eukaryota</taxon>
        <taxon>Viridiplantae</taxon>
        <taxon>Streptophyta</taxon>
        <taxon>Embryophyta</taxon>
        <taxon>Tracheophyta</taxon>
        <taxon>Spermatophyta</taxon>
        <taxon>Magnoliopsida</taxon>
        <taxon>eudicotyledons</taxon>
        <taxon>Gunneridae</taxon>
        <taxon>Pentapetalae</taxon>
        <taxon>asterids</taxon>
        <taxon>campanulids</taxon>
        <taxon>Escalloniales</taxon>
        <taxon>Escalloniaceae</taxon>
        <taxon>Escallonia</taxon>
    </lineage>
</organism>
<sequence length="123" mass="14132">MERRATRGKRRERSSLCERDCEFSQESSIPESSIPVIKGRILEQSWKANLQVMFTSVRGLSQMLKNTTIDTKSSFYLHSSDHPSLIFVTQPLSETWRCNILTTLRSKNKAGFMDGSIAKPRDY</sequence>
<evidence type="ECO:0000313" key="2">
    <source>
        <dbReference type="EMBL" id="KAK2981715.1"/>
    </source>
</evidence>
<evidence type="ECO:0000313" key="3">
    <source>
        <dbReference type="Proteomes" id="UP001187471"/>
    </source>
</evidence>
<gene>
    <name evidence="2" type="ORF">RJ640_005967</name>
</gene>